<reference evidence="3" key="2">
    <citation type="submission" date="2019-09" db="UniProtKB">
        <authorList>
            <consortium name="WormBaseParasite"/>
        </authorList>
    </citation>
    <scope>IDENTIFICATION</scope>
</reference>
<dbReference type="EMBL" id="UZAH01026336">
    <property type="protein sequence ID" value="VDO79069.1"/>
    <property type="molecule type" value="Genomic_DNA"/>
</dbReference>
<proteinExistence type="predicted"/>
<dbReference type="Proteomes" id="UP000050761">
    <property type="component" value="Unassembled WGS sequence"/>
</dbReference>
<sequence length="50" mass="5827">MESSNFMVDRTNEARNREIVQQYLNILDDSVSFLSAAITLWRTSRESFAL</sequence>
<evidence type="ECO:0000313" key="1">
    <source>
        <dbReference type="EMBL" id="VDO79069.1"/>
    </source>
</evidence>
<evidence type="ECO:0000313" key="2">
    <source>
        <dbReference type="Proteomes" id="UP000050761"/>
    </source>
</evidence>
<gene>
    <name evidence="1" type="ORF">HPBE_LOCUS9069</name>
</gene>
<evidence type="ECO:0000313" key="3">
    <source>
        <dbReference type="WBParaSite" id="HPBE_0000906801-mRNA-1"/>
    </source>
</evidence>
<accession>A0A3P7YPE9</accession>
<dbReference type="WBParaSite" id="HPBE_0000906801-mRNA-1">
    <property type="protein sequence ID" value="HPBE_0000906801-mRNA-1"/>
    <property type="gene ID" value="HPBE_0000906801"/>
</dbReference>
<keyword evidence="2" id="KW-1185">Reference proteome</keyword>
<dbReference type="AlphaFoldDB" id="A0A183FNI8"/>
<name>A0A183FNI8_HELPZ</name>
<reference evidence="1 2" key="1">
    <citation type="submission" date="2018-11" db="EMBL/GenBank/DDBJ databases">
        <authorList>
            <consortium name="Pathogen Informatics"/>
        </authorList>
    </citation>
    <scope>NUCLEOTIDE SEQUENCE [LARGE SCALE GENOMIC DNA]</scope>
</reference>
<protein>
    <submittedName>
        <fullName evidence="1 3">Uncharacterized protein</fullName>
    </submittedName>
</protein>
<organism evidence="2 3">
    <name type="scientific">Heligmosomoides polygyrus</name>
    <name type="common">Parasitic roundworm</name>
    <dbReference type="NCBI Taxonomy" id="6339"/>
    <lineage>
        <taxon>Eukaryota</taxon>
        <taxon>Metazoa</taxon>
        <taxon>Ecdysozoa</taxon>
        <taxon>Nematoda</taxon>
        <taxon>Chromadorea</taxon>
        <taxon>Rhabditida</taxon>
        <taxon>Rhabditina</taxon>
        <taxon>Rhabditomorpha</taxon>
        <taxon>Strongyloidea</taxon>
        <taxon>Heligmosomidae</taxon>
        <taxon>Heligmosomoides</taxon>
    </lineage>
</organism>
<accession>A0A183FNI8</accession>